<evidence type="ECO:0000256" key="1">
    <source>
        <dbReference type="SAM" id="SignalP"/>
    </source>
</evidence>
<dbReference type="OrthoDB" id="1683231at2"/>
<gene>
    <name evidence="2" type="ORF">BET03_02360</name>
</gene>
<accession>A0A419TB29</accession>
<evidence type="ECO:0000313" key="3">
    <source>
        <dbReference type="Proteomes" id="UP000284177"/>
    </source>
</evidence>
<dbReference type="PROSITE" id="PS51257">
    <property type="entry name" value="PROKAR_LIPOPROTEIN"/>
    <property type="match status" value="1"/>
</dbReference>
<name>A0A419TB29_9FIRM</name>
<comment type="caution">
    <text evidence="2">The sequence shown here is derived from an EMBL/GenBank/DDBJ whole genome shotgun (WGS) entry which is preliminary data.</text>
</comment>
<dbReference type="RefSeq" id="WP_120166845.1">
    <property type="nucleotide sequence ID" value="NZ_MCIB01000001.1"/>
</dbReference>
<feature type="chain" id="PRO_5038489612" description="Lipoprotein" evidence="1">
    <location>
        <begin position="23"/>
        <end position="227"/>
    </location>
</feature>
<reference evidence="2 3" key="1">
    <citation type="submission" date="2016-08" db="EMBL/GenBank/DDBJ databases">
        <title>Novel Firmicutes and Novel Genomes.</title>
        <authorList>
            <person name="Poppleton D.I."/>
            <person name="Gribaldo S."/>
        </authorList>
    </citation>
    <scope>NUCLEOTIDE SEQUENCE [LARGE SCALE GENOMIC DNA]</scope>
    <source>
        <strain evidence="2 3">CTT3</strain>
    </source>
</reference>
<keyword evidence="1" id="KW-0732">Signal</keyword>
<feature type="signal peptide" evidence="1">
    <location>
        <begin position="1"/>
        <end position="22"/>
    </location>
</feature>
<dbReference type="AlphaFoldDB" id="A0A419TB29"/>
<organism evidence="2 3">
    <name type="scientific">Thermohalobacter berrensis</name>
    <dbReference type="NCBI Taxonomy" id="99594"/>
    <lineage>
        <taxon>Bacteria</taxon>
        <taxon>Bacillati</taxon>
        <taxon>Bacillota</taxon>
        <taxon>Tissierellia</taxon>
        <taxon>Tissierellales</taxon>
        <taxon>Thermohalobacteraceae</taxon>
        <taxon>Thermohalobacter</taxon>
    </lineage>
</organism>
<evidence type="ECO:0008006" key="4">
    <source>
        <dbReference type="Google" id="ProtNLM"/>
    </source>
</evidence>
<protein>
    <recommendedName>
        <fullName evidence="4">Lipoprotein</fullName>
    </recommendedName>
</protein>
<dbReference type="EMBL" id="MCIB01000001">
    <property type="protein sequence ID" value="RKD34689.1"/>
    <property type="molecule type" value="Genomic_DNA"/>
</dbReference>
<keyword evidence="3" id="KW-1185">Reference proteome</keyword>
<proteinExistence type="predicted"/>
<sequence>MFKHIKFIAILLILTLAMSLSACLEDIVDSNTSLTNIKIEEYLPKNNLLKAFNGGFENSGTIHIINKIDSDKYQTNIINYGNTVVRVYKVTNQYIKLVYNESGSGVFDKNYSDETANKNIIVLKTPIAIGTSWKSKDGTKYEITGVNKKVTTPSGDYITLEITTIRDNYQIKNYYVKEIGLVKRVRNYEYGDLTLVESLVKVEKLHSKIELNNEQINKLIDKYLGDI</sequence>
<evidence type="ECO:0000313" key="2">
    <source>
        <dbReference type="EMBL" id="RKD34689.1"/>
    </source>
</evidence>
<dbReference type="Proteomes" id="UP000284177">
    <property type="component" value="Unassembled WGS sequence"/>
</dbReference>